<keyword evidence="3" id="KW-0378">Hydrolase</keyword>
<reference evidence="5 6" key="1">
    <citation type="submission" date="2023-09" db="EMBL/GenBank/DDBJ databases">
        <title>Whole genome shotgun sequencing (WGS) of Bosea sp. ZW T0_25, isolated from stored onions (Allium cepa).</title>
        <authorList>
            <person name="Stoll D.A."/>
            <person name="Huch M."/>
        </authorList>
    </citation>
    <scope>NUCLEOTIDE SEQUENCE [LARGE SCALE GENOMIC DNA]</scope>
    <source>
        <strain evidence="5 6">ZW T0_25</strain>
    </source>
</reference>
<dbReference type="PANTHER" id="PTHR20854">
    <property type="entry name" value="INOSITOL MONOPHOSPHATASE"/>
    <property type="match status" value="1"/>
</dbReference>
<gene>
    <name evidence="5" type="ORF">RKE40_06935</name>
</gene>
<protein>
    <submittedName>
        <fullName evidence="5">Inositol monophosphatase family protein</fullName>
    </submittedName>
</protein>
<dbReference type="Pfam" id="PF00459">
    <property type="entry name" value="Inositol_P"/>
    <property type="match status" value="1"/>
</dbReference>
<evidence type="ECO:0000313" key="5">
    <source>
        <dbReference type="EMBL" id="MDU0339607.1"/>
    </source>
</evidence>
<dbReference type="Gene3D" id="3.30.540.10">
    <property type="entry name" value="Fructose-1,6-Bisphosphatase, subunit A, domain 1"/>
    <property type="match status" value="1"/>
</dbReference>
<dbReference type="PRINTS" id="PR00377">
    <property type="entry name" value="IMPHPHTASES"/>
</dbReference>
<evidence type="ECO:0000256" key="3">
    <source>
        <dbReference type="ARBA" id="ARBA00022801"/>
    </source>
</evidence>
<evidence type="ECO:0000256" key="1">
    <source>
        <dbReference type="ARBA" id="ARBA00009759"/>
    </source>
</evidence>
<evidence type="ECO:0000313" key="6">
    <source>
        <dbReference type="Proteomes" id="UP001254257"/>
    </source>
</evidence>
<dbReference type="InterPro" id="IPR020583">
    <property type="entry name" value="Inositol_monoP_metal-BS"/>
</dbReference>
<keyword evidence="4" id="KW-0460">Magnesium</keyword>
<evidence type="ECO:0000256" key="2">
    <source>
        <dbReference type="ARBA" id="ARBA00022723"/>
    </source>
</evidence>
<dbReference type="RefSeq" id="WP_316017505.1">
    <property type="nucleotide sequence ID" value="NZ_JAWDID010000007.1"/>
</dbReference>
<dbReference type="PANTHER" id="PTHR20854:SF4">
    <property type="entry name" value="INOSITOL-1-MONOPHOSPHATASE-RELATED"/>
    <property type="match status" value="1"/>
</dbReference>
<keyword evidence="2" id="KW-0479">Metal-binding</keyword>
<dbReference type="Proteomes" id="UP001254257">
    <property type="component" value="Unassembled WGS sequence"/>
</dbReference>
<keyword evidence="6" id="KW-1185">Reference proteome</keyword>
<organism evidence="5 6">
    <name type="scientific">Bosea rubneri</name>
    <dbReference type="NCBI Taxonomy" id="3075434"/>
    <lineage>
        <taxon>Bacteria</taxon>
        <taxon>Pseudomonadati</taxon>
        <taxon>Pseudomonadota</taxon>
        <taxon>Alphaproteobacteria</taxon>
        <taxon>Hyphomicrobiales</taxon>
        <taxon>Boseaceae</taxon>
        <taxon>Bosea</taxon>
    </lineage>
</organism>
<accession>A0ABU3S4A7</accession>
<comment type="caution">
    <text evidence="5">The sequence shown here is derived from an EMBL/GenBank/DDBJ whole genome shotgun (WGS) entry which is preliminary data.</text>
</comment>
<dbReference type="EMBL" id="JAWDID010000007">
    <property type="protein sequence ID" value="MDU0339607.1"/>
    <property type="molecule type" value="Genomic_DNA"/>
</dbReference>
<sequence>MTFSRQDHETLARILAEAGRREVMPRFRNLAAGEIREKRSATDLVTEADEAAERFISAELARAFPGAALIGEEAVAADPALLERLADAELAFVIDPIDGTLNYASDLPLFAVMAAALVKGEVVAAVIHDPVVADSAMALRGEGAWLAREDGKSRDLKVAPGAAPAEMTGMMSWQYFPEPLRSELPGRMPAFANVSSLRCCGHEYRLAAAGNGHFLLYGRLSPWDHAPGSLIYAEAGGHVRMLDGEPYRPAQPTLGLLCAPDRESWLRTRAILAPSFA</sequence>
<dbReference type="PROSITE" id="PS00629">
    <property type="entry name" value="IMP_1"/>
    <property type="match status" value="1"/>
</dbReference>
<comment type="similarity">
    <text evidence="1">Belongs to the inositol monophosphatase superfamily.</text>
</comment>
<dbReference type="Gene3D" id="3.40.190.80">
    <property type="match status" value="1"/>
</dbReference>
<evidence type="ECO:0000256" key="4">
    <source>
        <dbReference type="ARBA" id="ARBA00022842"/>
    </source>
</evidence>
<proteinExistence type="inferred from homology"/>
<dbReference type="SUPFAM" id="SSF56655">
    <property type="entry name" value="Carbohydrate phosphatase"/>
    <property type="match status" value="1"/>
</dbReference>
<name>A0ABU3S4A7_9HYPH</name>
<dbReference type="InterPro" id="IPR000760">
    <property type="entry name" value="Inositol_monophosphatase-like"/>
</dbReference>